<evidence type="ECO:0000313" key="5">
    <source>
        <dbReference type="EMBL" id="NMH91224.1"/>
    </source>
</evidence>
<proteinExistence type="predicted"/>
<dbReference type="Proteomes" id="UP000586918">
    <property type="component" value="Unassembled WGS sequence"/>
</dbReference>
<evidence type="ECO:0000259" key="3">
    <source>
        <dbReference type="PROSITE" id="PS50914"/>
    </source>
</evidence>
<dbReference type="PANTHER" id="PTHR43080:SF29">
    <property type="entry name" value="OS02G0818000 PROTEIN"/>
    <property type="match status" value="1"/>
</dbReference>
<evidence type="ECO:0000313" key="6">
    <source>
        <dbReference type="Proteomes" id="UP000586918"/>
    </source>
</evidence>
<dbReference type="RefSeq" id="WP_169411052.1">
    <property type="nucleotide sequence ID" value="NZ_JAAXKZ010000014.1"/>
</dbReference>
<dbReference type="EMBL" id="JAAXKZ010000014">
    <property type="protein sequence ID" value="NMH91224.1"/>
    <property type="molecule type" value="Genomic_DNA"/>
</dbReference>
<dbReference type="Gene3D" id="3.10.580.10">
    <property type="entry name" value="CBS-domain"/>
    <property type="match status" value="1"/>
</dbReference>
<feature type="domain" description="CBS" evidence="4">
    <location>
        <begin position="92"/>
        <end position="149"/>
    </location>
</feature>
<dbReference type="SUPFAM" id="SSF54631">
    <property type="entry name" value="CBS-domain pair"/>
    <property type="match status" value="1"/>
</dbReference>
<keyword evidence="6" id="KW-1185">Reference proteome</keyword>
<dbReference type="CDD" id="cd04586">
    <property type="entry name" value="CBS_pair_BON_assoc"/>
    <property type="match status" value="1"/>
</dbReference>
<sequence>MKHLTVADVMTTNVLRARPAMPLKELARVLAEHEVSALPVLDADDRVIGMVSERDVLAKQGRPSPGRPHWWQPRRARAEIRRAAGDTVGQVMTTGPVTVGPDAPLAQAARLMADHEVKRLPVVDDHGALLGIVSRGDLMKAYLRTDEDIKTEVTGEVLMHVLWIDPTTVTVTVQDGVVTLHGTVEQRSTAGIAERLVRRVDGVIDVVNELEYGVDDRKAARGR</sequence>
<dbReference type="InterPro" id="IPR046342">
    <property type="entry name" value="CBS_dom_sf"/>
</dbReference>
<accession>A0A848DF81</accession>
<dbReference type="SMART" id="SM00116">
    <property type="entry name" value="CBS"/>
    <property type="match status" value="2"/>
</dbReference>
<feature type="domain" description="BON" evidence="3">
    <location>
        <begin position="145"/>
        <end position="214"/>
    </location>
</feature>
<dbReference type="Pfam" id="PF04972">
    <property type="entry name" value="BON"/>
    <property type="match status" value="1"/>
</dbReference>
<evidence type="ECO:0000256" key="1">
    <source>
        <dbReference type="ARBA" id="ARBA00023122"/>
    </source>
</evidence>
<dbReference type="InterPro" id="IPR000644">
    <property type="entry name" value="CBS_dom"/>
</dbReference>
<dbReference type="PANTHER" id="PTHR43080">
    <property type="entry name" value="CBS DOMAIN-CONTAINING PROTEIN CBSX3, MITOCHONDRIAL"/>
    <property type="match status" value="1"/>
</dbReference>
<dbReference type="PROSITE" id="PS51371">
    <property type="entry name" value="CBS"/>
    <property type="match status" value="2"/>
</dbReference>
<dbReference type="InterPro" id="IPR051257">
    <property type="entry name" value="Diverse_CBS-Domain"/>
</dbReference>
<dbReference type="PIRSF" id="PIRSF036990">
    <property type="entry name" value="UCP036990_CBS_BON"/>
    <property type="match status" value="1"/>
</dbReference>
<gene>
    <name evidence="5" type="ORF">HF519_06390</name>
</gene>
<protein>
    <submittedName>
        <fullName evidence="5">CBS domain-containing protein</fullName>
    </submittedName>
</protein>
<dbReference type="Pfam" id="PF00571">
    <property type="entry name" value="CBS"/>
    <property type="match status" value="2"/>
</dbReference>
<evidence type="ECO:0000259" key="4">
    <source>
        <dbReference type="PROSITE" id="PS51371"/>
    </source>
</evidence>
<dbReference type="Gene3D" id="3.30.1340.30">
    <property type="match status" value="1"/>
</dbReference>
<name>A0A848DF81_9PSEU</name>
<dbReference type="PROSITE" id="PS50914">
    <property type="entry name" value="BON"/>
    <property type="match status" value="1"/>
</dbReference>
<feature type="domain" description="CBS" evidence="4">
    <location>
        <begin position="10"/>
        <end position="66"/>
    </location>
</feature>
<dbReference type="AlphaFoldDB" id="A0A848DF81"/>
<evidence type="ECO:0000256" key="2">
    <source>
        <dbReference type="PROSITE-ProRule" id="PRU00703"/>
    </source>
</evidence>
<reference evidence="5 6" key="1">
    <citation type="submission" date="2020-04" db="EMBL/GenBank/DDBJ databases">
        <authorList>
            <person name="Klaysubun C."/>
            <person name="Duangmal K."/>
            <person name="Lipun K."/>
        </authorList>
    </citation>
    <scope>NUCLEOTIDE SEQUENCE [LARGE SCALE GENOMIC DNA]</scope>
    <source>
        <strain evidence="5 6">DSM 45300</strain>
    </source>
</reference>
<dbReference type="InterPro" id="IPR017080">
    <property type="entry name" value="UCP036990_CBS_BON"/>
</dbReference>
<comment type="caution">
    <text evidence="5">The sequence shown here is derived from an EMBL/GenBank/DDBJ whole genome shotgun (WGS) entry which is preliminary data.</text>
</comment>
<dbReference type="InterPro" id="IPR007055">
    <property type="entry name" value="BON_dom"/>
</dbReference>
<keyword evidence="1 2" id="KW-0129">CBS domain</keyword>
<organism evidence="5 6">
    <name type="scientific">Pseudonocardia bannensis</name>
    <dbReference type="NCBI Taxonomy" id="630973"/>
    <lineage>
        <taxon>Bacteria</taxon>
        <taxon>Bacillati</taxon>
        <taxon>Actinomycetota</taxon>
        <taxon>Actinomycetes</taxon>
        <taxon>Pseudonocardiales</taxon>
        <taxon>Pseudonocardiaceae</taxon>
        <taxon>Pseudonocardia</taxon>
    </lineage>
</organism>